<proteinExistence type="predicted"/>
<evidence type="ECO:0000313" key="2">
    <source>
        <dbReference type="Proteomes" id="UP001144341"/>
    </source>
</evidence>
<reference evidence="1" key="1">
    <citation type="submission" date="2022-12" db="EMBL/GenBank/DDBJ databases">
        <title>Genome sequence of SJ11.</title>
        <authorList>
            <person name="Woo H."/>
        </authorList>
    </citation>
    <scope>NUCLEOTIDE SEQUENCE</scope>
    <source>
        <strain evidence="1">SJ11</strain>
    </source>
</reference>
<gene>
    <name evidence="1" type="ORF">O0931_16055</name>
</gene>
<comment type="caution">
    <text evidence="1">The sequence shown here is derived from an EMBL/GenBank/DDBJ whole genome shotgun (WGS) entry which is preliminary data.</text>
</comment>
<protein>
    <submittedName>
        <fullName evidence="1">XRE family transcriptional regulator</fullName>
    </submittedName>
</protein>
<evidence type="ECO:0000313" key="1">
    <source>
        <dbReference type="EMBL" id="MCZ4224826.1"/>
    </source>
</evidence>
<accession>A0ABT4L0X4</accession>
<dbReference type="InterPro" id="IPR001387">
    <property type="entry name" value="Cro/C1-type_HTH"/>
</dbReference>
<dbReference type="CDD" id="cd00093">
    <property type="entry name" value="HTH_XRE"/>
    <property type="match status" value="1"/>
</dbReference>
<dbReference type="Proteomes" id="UP001144341">
    <property type="component" value="Unassembled WGS sequence"/>
</dbReference>
<dbReference type="Gene3D" id="1.10.260.40">
    <property type="entry name" value="lambda repressor-like DNA-binding domains"/>
    <property type="match status" value="1"/>
</dbReference>
<dbReference type="RefSeq" id="WP_269416489.1">
    <property type="nucleotide sequence ID" value="NZ_JAPWGL010000004.1"/>
</dbReference>
<sequence>MTRGKNDDSNENARQILKKIGTRIKFLREAKGEYNYERFAFKHDLNRSQLWRYENGEDMYVSSFLKVLAALDISVTDFFNEGFDKTA</sequence>
<dbReference type="InterPro" id="IPR010982">
    <property type="entry name" value="Lambda_DNA-bd_dom_sf"/>
</dbReference>
<dbReference type="SUPFAM" id="SSF47413">
    <property type="entry name" value="lambda repressor-like DNA-binding domains"/>
    <property type="match status" value="1"/>
</dbReference>
<keyword evidence="2" id="KW-1185">Reference proteome</keyword>
<dbReference type="EMBL" id="JAPWGL010000004">
    <property type="protein sequence ID" value="MCZ4224826.1"/>
    <property type="molecule type" value="Genomic_DNA"/>
</dbReference>
<organism evidence="1 2">
    <name type="scientific">Pedobacter rhodius</name>
    <dbReference type="NCBI Taxonomy" id="3004098"/>
    <lineage>
        <taxon>Bacteria</taxon>
        <taxon>Pseudomonadati</taxon>
        <taxon>Bacteroidota</taxon>
        <taxon>Sphingobacteriia</taxon>
        <taxon>Sphingobacteriales</taxon>
        <taxon>Sphingobacteriaceae</taxon>
        <taxon>Pedobacter</taxon>
    </lineage>
</organism>
<name>A0ABT4L0X4_9SPHI</name>